<organism evidence="13 14">
    <name type="scientific">Hibiscus sabdariffa</name>
    <name type="common">roselle</name>
    <dbReference type="NCBI Taxonomy" id="183260"/>
    <lineage>
        <taxon>Eukaryota</taxon>
        <taxon>Viridiplantae</taxon>
        <taxon>Streptophyta</taxon>
        <taxon>Embryophyta</taxon>
        <taxon>Tracheophyta</taxon>
        <taxon>Spermatophyta</taxon>
        <taxon>Magnoliopsida</taxon>
        <taxon>eudicotyledons</taxon>
        <taxon>Gunneridae</taxon>
        <taxon>Pentapetalae</taxon>
        <taxon>rosids</taxon>
        <taxon>malvids</taxon>
        <taxon>Malvales</taxon>
        <taxon>Malvaceae</taxon>
        <taxon>Malvoideae</taxon>
        <taxon>Hibiscus</taxon>
    </lineage>
</organism>
<evidence type="ECO:0000256" key="7">
    <source>
        <dbReference type="ARBA" id="ARBA00022723"/>
    </source>
</evidence>
<dbReference type="EMBL" id="JBBPBM010000002">
    <property type="protein sequence ID" value="KAK8596581.1"/>
    <property type="molecule type" value="Genomic_DNA"/>
</dbReference>
<name>A0ABR2G7K8_9ROSI</name>
<keyword evidence="8" id="KW-0560">Oxidoreductase</keyword>
<evidence type="ECO:0000256" key="2">
    <source>
        <dbReference type="ARBA" id="ARBA00001913"/>
    </source>
</evidence>
<keyword evidence="9" id="KW-0408">Iron</keyword>
<keyword evidence="14" id="KW-1185">Reference proteome</keyword>
<dbReference type="Pfam" id="PF00141">
    <property type="entry name" value="peroxidase"/>
    <property type="match status" value="1"/>
</dbReference>
<evidence type="ECO:0000256" key="10">
    <source>
        <dbReference type="RuleBase" id="RU004241"/>
    </source>
</evidence>
<evidence type="ECO:0000259" key="12">
    <source>
        <dbReference type="PROSITE" id="PS50873"/>
    </source>
</evidence>
<evidence type="ECO:0000256" key="3">
    <source>
        <dbReference type="ARBA" id="ARBA00001970"/>
    </source>
</evidence>
<keyword evidence="5" id="KW-0575">Peroxidase</keyword>
<dbReference type="PANTHER" id="PTHR31388">
    <property type="entry name" value="PEROXIDASE 72-RELATED"/>
    <property type="match status" value="1"/>
</dbReference>
<dbReference type="InterPro" id="IPR000823">
    <property type="entry name" value="Peroxidase_pln"/>
</dbReference>
<comment type="cofactor">
    <cofactor evidence="3">
        <name>heme b</name>
        <dbReference type="ChEBI" id="CHEBI:60344"/>
    </cofactor>
</comment>
<proteinExistence type="inferred from homology"/>
<dbReference type="InterPro" id="IPR010255">
    <property type="entry name" value="Haem_peroxidase_sf"/>
</dbReference>
<evidence type="ECO:0000256" key="6">
    <source>
        <dbReference type="ARBA" id="ARBA00022617"/>
    </source>
</evidence>
<dbReference type="PRINTS" id="PR00461">
    <property type="entry name" value="PLPEROXIDASE"/>
</dbReference>
<feature type="signal peptide" evidence="11">
    <location>
        <begin position="1"/>
        <end position="24"/>
    </location>
</feature>
<keyword evidence="6" id="KW-0349">Heme</keyword>
<dbReference type="PRINTS" id="PR00458">
    <property type="entry name" value="PEROXIDASE"/>
</dbReference>
<keyword evidence="7" id="KW-0479">Metal-binding</keyword>
<dbReference type="Gene3D" id="1.10.520.10">
    <property type="match status" value="1"/>
</dbReference>
<evidence type="ECO:0000256" key="9">
    <source>
        <dbReference type="ARBA" id="ARBA00023004"/>
    </source>
</evidence>
<comment type="similarity">
    <text evidence="10">Belongs to the peroxidase family.</text>
</comment>
<feature type="domain" description="Plant heme peroxidase family profile" evidence="12">
    <location>
        <begin position="25"/>
        <end position="192"/>
    </location>
</feature>
<accession>A0ABR2G7K8</accession>
<evidence type="ECO:0000256" key="4">
    <source>
        <dbReference type="ARBA" id="ARBA00012313"/>
    </source>
</evidence>
<feature type="chain" id="PRO_5046067457" description="peroxidase" evidence="11">
    <location>
        <begin position="25"/>
        <end position="202"/>
    </location>
</feature>
<evidence type="ECO:0000256" key="5">
    <source>
        <dbReference type="ARBA" id="ARBA00022559"/>
    </source>
</evidence>
<sequence length="202" mass="21365">MAAASPFSVVFVVVISILGSTGYAQLCPNFYSKSCPKVFSTVESVVESAVSKEPRMGASLVRLFCVYTYLGCDGSILLDDTSSFTGEKTAGPNNNSVTGFEVVDAIKAEVEKVCPGVVSCTDILAIAARDSVVKLRGPDWDVKLGRRDSKTASLSAANSGVIPPPTANLTQLINRFAARGLSAKDMVALSGSIICWKNMIIW</sequence>
<evidence type="ECO:0000256" key="11">
    <source>
        <dbReference type="SAM" id="SignalP"/>
    </source>
</evidence>
<evidence type="ECO:0000313" key="14">
    <source>
        <dbReference type="Proteomes" id="UP001472677"/>
    </source>
</evidence>
<evidence type="ECO:0000313" key="13">
    <source>
        <dbReference type="EMBL" id="KAK8596581.1"/>
    </source>
</evidence>
<dbReference type="PROSITE" id="PS50873">
    <property type="entry name" value="PEROXIDASE_4"/>
    <property type="match status" value="1"/>
</dbReference>
<evidence type="ECO:0000256" key="1">
    <source>
        <dbReference type="ARBA" id="ARBA00000189"/>
    </source>
</evidence>
<comment type="catalytic activity">
    <reaction evidence="1">
        <text>2 a phenolic donor + H2O2 = 2 a phenolic radical donor + 2 H2O</text>
        <dbReference type="Rhea" id="RHEA:56136"/>
        <dbReference type="ChEBI" id="CHEBI:15377"/>
        <dbReference type="ChEBI" id="CHEBI:16240"/>
        <dbReference type="ChEBI" id="CHEBI:139520"/>
        <dbReference type="ChEBI" id="CHEBI:139521"/>
        <dbReference type="EC" id="1.11.1.7"/>
    </reaction>
</comment>
<dbReference type="Gene3D" id="1.10.420.10">
    <property type="entry name" value="Peroxidase, domain 2"/>
    <property type="match status" value="1"/>
</dbReference>
<keyword evidence="11" id="KW-0732">Signal</keyword>
<dbReference type="Proteomes" id="UP001472677">
    <property type="component" value="Unassembled WGS sequence"/>
</dbReference>
<reference evidence="13 14" key="1">
    <citation type="journal article" date="2024" name="G3 (Bethesda)">
        <title>Genome assembly of Hibiscus sabdariffa L. provides insights into metabolisms of medicinal natural products.</title>
        <authorList>
            <person name="Kim T."/>
        </authorList>
    </citation>
    <scope>NUCLEOTIDE SEQUENCE [LARGE SCALE GENOMIC DNA]</scope>
    <source>
        <strain evidence="13">TK-2024</strain>
        <tissue evidence="13">Old leaves</tissue>
    </source>
</reference>
<gene>
    <name evidence="13" type="ORF">V6N12_065064</name>
</gene>
<dbReference type="InterPro" id="IPR002016">
    <property type="entry name" value="Haem_peroxidase"/>
</dbReference>
<comment type="cofactor">
    <cofactor evidence="2">
        <name>Ca(2+)</name>
        <dbReference type="ChEBI" id="CHEBI:29108"/>
    </cofactor>
</comment>
<comment type="caution">
    <text evidence="13">The sequence shown here is derived from an EMBL/GenBank/DDBJ whole genome shotgun (WGS) entry which is preliminary data.</text>
</comment>
<dbReference type="EC" id="1.11.1.7" evidence="4"/>
<evidence type="ECO:0000256" key="8">
    <source>
        <dbReference type="ARBA" id="ARBA00023002"/>
    </source>
</evidence>
<protein>
    <recommendedName>
        <fullName evidence="4">peroxidase</fullName>
        <ecNumber evidence="4">1.11.1.7</ecNumber>
    </recommendedName>
</protein>
<dbReference type="PANTHER" id="PTHR31388:SF144">
    <property type="entry name" value="PEROXIDASE 67-RELATED"/>
    <property type="match status" value="1"/>
</dbReference>
<dbReference type="SUPFAM" id="SSF48113">
    <property type="entry name" value="Heme-dependent peroxidases"/>
    <property type="match status" value="1"/>
</dbReference>